<evidence type="ECO:0000256" key="9">
    <source>
        <dbReference type="ARBA" id="ARBA00047761"/>
    </source>
</evidence>
<sequence length="640" mass="73860">MKKNANEKFNKGREKKTGKEEVNEQLEKKKLLEAKIRKQVASEEKAFRIVERLIENPITEEFLKDSCQFIAPHHYEDIVEERAITKTCGYPVCSKPLTAVSKQKYHISTKDNKVYDITERKNFCSNHCYKASRYLQNQLSTTPLWSREEREFVLVCLLQTVDYQLNKLDKSESKIKSSDDNNKEIIDITRKTADIKLTDKIVSGIDCEEDLDDEKDVEHVCKDIDQTKTNTQFEGTFSENAASDFKTSLAQADNAGCPPIEAILETNSTKGNKHSQTEDKMQHLMKLLDRRKQLLAQLAEKETVSEPSMVQNIRPKSQENLETKSFCQQIIAIDKDVSKHIHGVDNNVPKNVNEVHDQKDTNISEMDSVGSSNLKNVVDSDNSKTFEKSTTSFPDVCKVKDTNPKPGNTRMPSQSVIQLICQSVKTWITTETLECLQKAAEQDQTSKSWSKTHFEALYQALCKRVDAGEFEIEDIGTESNMDDDKDKRLPIPEFERLRVETKDYANRVQRYFAGELFTEPKEKDHQEKTPIYLPTVDTYDQMQIRRKIVMERLQNVMQDVLSPLKLTLQDVYTEYKEMIGTFSLNSKNILHKPAEWTIINLILLRMLSRKNIQIKKAFLQPSSSYFKWLGTNFKILLDED</sequence>
<evidence type="ECO:0000256" key="5">
    <source>
        <dbReference type="ARBA" id="ARBA00022801"/>
    </source>
</evidence>
<comment type="catalytic activity">
    <reaction evidence="10 12">
        <text>O-phospho-L-threonyl-[protein] + H2O = L-threonyl-[protein] + phosphate</text>
        <dbReference type="Rhea" id="RHEA:47004"/>
        <dbReference type="Rhea" id="RHEA-COMP:11060"/>
        <dbReference type="Rhea" id="RHEA-COMP:11605"/>
        <dbReference type="ChEBI" id="CHEBI:15377"/>
        <dbReference type="ChEBI" id="CHEBI:30013"/>
        <dbReference type="ChEBI" id="CHEBI:43474"/>
        <dbReference type="ChEBI" id="CHEBI:61977"/>
        <dbReference type="EC" id="3.1.3.16"/>
    </reaction>
</comment>
<dbReference type="GO" id="GO:0043175">
    <property type="term" value="F:RNA polymerase core enzyme binding"/>
    <property type="evidence" value="ECO:0007669"/>
    <property type="project" value="UniProtKB-UniRule"/>
</dbReference>
<keyword evidence="3 12" id="KW-0479">Metal-binding</keyword>
<evidence type="ECO:0000256" key="4">
    <source>
        <dbReference type="ARBA" id="ARBA00022771"/>
    </source>
</evidence>
<dbReference type="PANTHER" id="PTHR14732">
    <property type="entry name" value="RNA POLYMERASE II SUBUNIT B1 CTD PHOSPHATASE RPAP2-RELATED"/>
    <property type="match status" value="1"/>
</dbReference>
<evidence type="ECO:0000256" key="2">
    <source>
        <dbReference type="ARBA" id="ARBA00005676"/>
    </source>
</evidence>
<evidence type="ECO:0000313" key="16">
    <source>
        <dbReference type="Proteomes" id="UP000507470"/>
    </source>
</evidence>
<keyword evidence="4 12" id="KW-0863">Zinc-finger</keyword>
<dbReference type="GO" id="GO:0005737">
    <property type="term" value="C:cytoplasm"/>
    <property type="evidence" value="ECO:0007669"/>
    <property type="project" value="TreeGrafter"/>
</dbReference>
<dbReference type="Pfam" id="PF04181">
    <property type="entry name" value="RPAP2_Rtr1"/>
    <property type="match status" value="1"/>
</dbReference>
<evidence type="ECO:0000256" key="6">
    <source>
        <dbReference type="ARBA" id="ARBA00022833"/>
    </source>
</evidence>
<keyword evidence="8 12" id="KW-0539">Nucleus</keyword>
<dbReference type="Proteomes" id="UP000507470">
    <property type="component" value="Unassembled WGS sequence"/>
</dbReference>
<organism evidence="15 16">
    <name type="scientific">Mytilus coruscus</name>
    <name type="common">Sea mussel</name>
    <dbReference type="NCBI Taxonomy" id="42192"/>
    <lineage>
        <taxon>Eukaryota</taxon>
        <taxon>Metazoa</taxon>
        <taxon>Spiralia</taxon>
        <taxon>Lophotrochozoa</taxon>
        <taxon>Mollusca</taxon>
        <taxon>Bivalvia</taxon>
        <taxon>Autobranchia</taxon>
        <taxon>Pteriomorphia</taxon>
        <taxon>Mytilida</taxon>
        <taxon>Mytiloidea</taxon>
        <taxon>Mytilidae</taxon>
        <taxon>Mytilinae</taxon>
        <taxon>Mytilus</taxon>
    </lineage>
</organism>
<gene>
    <name evidence="15" type="ORF">MCOR_892</name>
</gene>
<keyword evidence="5 12" id="KW-0378">Hydrolase</keyword>
<keyword evidence="16" id="KW-1185">Reference proteome</keyword>
<reference evidence="15 16" key="1">
    <citation type="submission" date="2020-06" db="EMBL/GenBank/DDBJ databases">
        <authorList>
            <person name="Li R."/>
            <person name="Bekaert M."/>
        </authorList>
    </citation>
    <scope>NUCLEOTIDE SEQUENCE [LARGE SCALE GENOMIC DNA]</scope>
    <source>
        <strain evidence="16">wild</strain>
    </source>
</reference>
<evidence type="ECO:0000256" key="7">
    <source>
        <dbReference type="ARBA" id="ARBA00022912"/>
    </source>
</evidence>
<evidence type="ECO:0000256" key="12">
    <source>
        <dbReference type="RuleBase" id="RU367080"/>
    </source>
</evidence>
<keyword evidence="6 12" id="KW-0862">Zinc</keyword>
<dbReference type="InterPro" id="IPR039693">
    <property type="entry name" value="Rtr1/RPAP2"/>
</dbReference>
<dbReference type="OrthoDB" id="2590500at2759"/>
<proteinExistence type="inferred from homology"/>
<protein>
    <recommendedName>
        <fullName evidence="12">RNA polymerase II subunit B1 CTD phosphatase RPAP2 homolog</fullName>
        <ecNumber evidence="12">3.1.3.16</ecNumber>
    </recommendedName>
</protein>
<accession>A0A6J7ZTU4</accession>
<evidence type="ECO:0000256" key="1">
    <source>
        <dbReference type="ARBA" id="ARBA00004123"/>
    </source>
</evidence>
<dbReference type="AlphaFoldDB" id="A0A6J7ZTU4"/>
<comment type="subcellular location">
    <subcellularLocation>
        <location evidence="1 12">Nucleus</location>
    </subcellularLocation>
</comment>
<dbReference type="GO" id="GO:0005634">
    <property type="term" value="C:nucleus"/>
    <property type="evidence" value="ECO:0007669"/>
    <property type="project" value="UniProtKB-SubCell"/>
</dbReference>
<dbReference type="GO" id="GO:0008420">
    <property type="term" value="F:RNA polymerase II CTD heptapeptide repeat phosphatase activity"/>
    <property type="evidence" value="ECO:0007669"/>
    <property type="project" value="UniProtKB-UniRule"/>
</dbReference>
<evidence type="ECO:0000256" key="13">
    <source>
        <dbReference type="SAM" id="MobiDB-lite"/>
    </source>
</evidence>
<evidence type="ECO:0000259" key="14">
    <source>
        <dbReference type="PROSITE" id="PS51479"/>
    </source>
</evidence>
<feature type="domain" description="RTR1-type" evidence="14">
    <location>
        <begin position="65"/>
        <end position="148"/>
    </location>
</feature>
<evidence type="ECO:0000256" key="10">
    <source>
        <dbReference type="ARBA" id="ARBA00048336"/>
    </source>
</evidence>
<keyword evidence="7 12" id="KW-0904">Protein phosphatase</keyword>
<dbReference type="PANTHER" id="PTHR14732:SF0">
    <property type="entry name" value="RNA POLYMERASE II SUBUNIT B1 CTD PHOSPHATASE RPAP2-RELATED"/>
    <property type="match status" value="1"/>
</dbReference>
<dbReference type="Gene3D" id="1.25.40.820">
    <property type="match status" value="1"/>
</dbReference>
<evidence type="ECO:0000256" key="3">
    <source>
        <dbReference type="ARBA" id="ARBA00022723"/>
    </source>
</evidence>
<comment type="similarity">
    <text evidence="2 11 12">Belongs to the RPAP2 family.</text>
</comment>
<dbReference type="InterPro" id="IPR038534">
    <property type="entry name" value="Rtr1/RPAP2_sf"/>
</dbReference>
<name>A0A6J7ZTU4_MYTCO</name>
<comment type="function">
    <text evidence="12">Putative RNA polymerase II subunit B1 C-terminal domain (CTD) phosphatase involved in RNA polymerase II transcription regulation.</text>
</comment>
<dbReference type="EMBL" id="CACVKT020000198">
    <property type="protein sequence ID" value="CAC5357013.1"/>
    <property type="molecule type" value="Genomic_DNA"/>
</dbReference>
<dbReference type="GO" id="GO:0008270">
    <property type="term" value="F:zinc ion binding"/>
    <property type="evidence" value="ECO:0007669"/>
    <property type="project" value="UniProtKB-KW"/>
</dbReference>
<dbReference type="EC" id="3.1.3.16" evidence="12"/>
<evidence type="ECO:0000313" key="15">
    <source>
        <dbReference type="EMBL" id="CAC5357013.1"/>
    </source>
</evidence>
<evidence type="ECO:0000256" key="11">
    <source>
        <dbReference type="PROSITE-ProRule" id="PRU00812"/>
    </source>
</evidence>
<comment type="catalytic activity">
    <reaction evidence="9 12">
        <text>O-phospho-L-seryl-[protein] + H2O = L-seryl-[protein] + phosphate</text>
        <dbReference type="Rhea" id="RHEA:20629"/>
        <dbReference type="Rhea" id="RHEA-COMP:9863"/>
        <dbReference type="Rhea" id="RHEA-COMP:11604"/>
        <dbReference type="ChEBI" id="CHEBI:15377"/>
        <dbReference type="ChEBI" id="CHEBI:29999"/>
        <dbReference type="ChEBI" id="CHEBI:43474"/>
        <dbReference type="ChEBI" id="CHEBI:83421"/>
        <dbReference type="EC" id="3.1.3.16"/>
    </reaction>
</comment>
<dbReference type="InterPro" id="IPR007308">
    <property type="entry name" value="Rtr1/RPAP2_dom"/>
</dbReference>
<evidence type="ECO:0000256" key="8">
    <source>
        <dbReference type="ARBA" id="ARBA00023242"/>
    </source>
</evidence>
<feature type="region of interest" description="Disordered" evidence="13">
    <location>
        <begin position="1"/>
        <end position="24"/>
    </location>
</feature>
<dbReference type="PROSITE" id="PS51479">
    <property type="entry name" value="ZF_RTR1"/>
    <property type="match status" value="1"/>
</dbReference>